<proteinExistence type="predicted"/>
<sequence length="89" mass="10161">KPCYLESLVLESDILTIHDISKRHSPDFSHGKFCLPLAKVETKRVEIARECNVSRETIQEGELQEIICHHLLGNWKCVLTANMTTKSIN</sequence>
<accession>A0A7T8KD06</accession>
<organism evidence="1 2">
    <name type="scientific">Caligus rogercresseyi</name>
    <name type="common">Sea louse</name>
    <dbReference type="NCBI Taxonomy" id="217165"/>
    <lineage>
        <taxon>Eukaryota</taxon>
        <taxon>Metazoa</taxon>
        <taxon>Ecdysozoa</taxon>
        <taxon>Arthropoda</taxon>
        <taxon>Crustacea</taxon>
        <taxon>Multicrustacea</taxon>
        <taxon>Hexanauplia</taxon>
        <taxon>Copepoda</taxon>
        <taxon>Siphonostomatoida</taxon>
        <taxon>Caligidae</taxon>
        <taxon>Caligus</taxon>
    </lineage>
</organism>
<dbReference type="Proteomes" id="UP000595437">
    <property type="component" value="Chromosome 4"/>
</dbReference>
<name>A0A7T8KD06_CALRO</name>
<dbReference type="EMBL" id="CP045893">
    <property type="protein sequence ID" value="QQP53606.1"/>
    <property type="molecule type" value="Genomic_DNA"/>
</dbReference>
<evidence type="ECO:0000313" key="2">
    <source>
        <dbReference type="Proteomes" id="UP000595437"/>
    </source>
</evidence>
<evidence type="ECO:0000313" key="1">
    <source>
        <dbReference type="EMBL" id="QQP53606.1"/>
    </source>
</evidence>
<reference evidence="2" key="1">
    <citation type="submission" date="2021-01" db="EMBL/GenBank/DDBJ databases">
        <title>Caligus Genome Assembly.</title>
        <authorList>
            <person name="Gallardo-Escarate C."/>
        </authorList>
    </citation>
    <scope>NUCLEOTIDE SEQUENCE [LARGE SCALE GENOMIC DNA]</scope>
</reference>
<gene>
    <name evidence="1" type="ORF">FKW44_006137</name>
</gene>
<dbReference type="AlphaFoldDB" id="A0A7T8KD06"/>
<protein>
    <submittedName>
        <fullName evidence="1">Uncharacterized protein</fullName>
    </submittedName>
</protein>
<keyword evidence="2" id="KW-1185">Reference proteome</keyword>
<feature type="non-terminal residue" evidence="1">
    <location>
        <position position="1"/>
    </location>
</feature>